<dbReference type="AlphaFoldDB" id="A0A819YZF2"/>
<proteinExistence type="predicted"/>
<evidence type="ECO:0000313" key="1">
    <source>
        <dbReference type="EMBL" id="CAF4166281.1"/>
    </source>
</evidence>
<name>A0A819YZF2_9BILA</name>
<accession>A0A819YZF2</accession>
<dbReference type="EMBL" id="CAJOBF010005171">
    <property type="protein sequence ID" value="CAF4166281.1"/>
    <property type="molecule type" value="Genomic_DNA"/>
</dbReference>
<sequence length="236" mass="28423">VNEQLNEIIHDPLFTSCLSFPQLSFKKYIKKFSSDIIFNRFCSQILHAIRTKIKWLDLESESMRNILDAADYPNLYALDLYNIEEETDKNERYLTFYDAAYRNNVRLLFDVCIYILDGRFEQLHTLDIELANIFPPFEEIESQDGLYPYVRIVSLYDEDPFEHEFFIRISQSFPCMEKLIINNRYGQNQKESYKLMNDESNLSFAKYYNLIELHMDRVHDDYIDQFLCNTKTYYLK</sequence>
<evidence type="ECO:0000313" key="2">
    <source>
        <dbReference type="Proteomes" id="UP000663842"/>
    </source>
</evidence>
<dbReference type="Proteomes" id="UP000663842">
    <property type="component" value="Unassembled WGS sequence"/>
</dbReference>
<gene>
    <name evidence="1" type="ORF">UXM345_LOCUS26002</name>
</gene>
<protein>
    <submittedName>
        <fullName evidence="1">Uncharacterized protein</fullName>
    </submittedName>
</protein>
<organism evidence="1 2">
    <name type="scientific">Rotaria magnacalcarata</name>
    <dbReference type="NCBI Taxonomy" id="392030"/>
    <lineage>
        <taxon>Eukaryota</taxon>
        <taxon>Metazoa</taxon>
        <taxon>Spiralia</taxon>
        <taxon>Gnathifera</taxon>
        <taxon>Rotifera</taxon>
        <taxon>Eurotatoria</taxon>
        <taxon>Bdelloidea</taxon>
        <taxon>Philodinida</taxon>
        <taxon>Philodinidae</taxon>
        <taxon>Rotaria</taxon>
    </lineage>
</organism>
<feature type="non-terminal residue" evidence="1">
    <location>
        <position position="236"/>
    </location>
</feature>
<reference evidence="1" key="1">
    <citation type="submission" date="2021-02" db="EMBL/GenBank/DDBJ databases">
        <authorList>
            <person name="Nowell W R."/>
        </authorList>
    </citation>
    <scope>NUCLEOTIDE SEQUENCE</scope>
</reference>
<comment type="caution">
    <text evidence="1">The sequence shown here is derived from an EMBL/GenBank/DDBJ whole genome shotgun (WGS) entry which is preliminary data.</text>
</comment>